<dbReference type="Gene3D" id="3.10.20.90">
    <property type="entry name" value="Phosphatidylinositol 3-kinase Catalytic Subunit, Chain A, domain 1"/>
    <property type="match status" value="1"/>
</dbReference>
<dbReference type="CDD" id="cd06410">
    <property type="entry name" value="PB1_UP2"/>
    <property type="match status" value="1"/>
</dbReference>
<dbReference type="Pfam" id="PF00564">
    <property type="entry name" value="PB1"/>
    <property type="match status" value="1"/>
</dbReference>
<organism evidence="3 4">
    <name type="scientific">Salix brachista</name>
    <dbReference type="NCBI Taxonomy" id="2182728"/>
    <lineage>
        <taxon>Eukaryota</taxon>
        <taxon>Viridiplantae</taxon>
        <taxon>Streptophyta</taxon>
        <taxon>Embryophyta</taxon>
        <taxon>Tracheophyta</taxon>
        <taxon>Spermatophyta</taxon>
        <taxon>Magnoliopsida</taxon>
        <taxon>eudicotyledons</taxon>
        <taxon>Gunneridae</taxon>
        <taxon>Pentapetalae</taxon>
        <taxon>rosids</taxon>
        <taxon>fabids</taxon>
        <taxon>Malpighiales</taxon>
        <taxon>Salicaceae</taxon>
        <taxon>Saliceae</taxon>
        <taxon>Salix</taxon>
    </lineage>
</organism>
<keyword evidence="4" id="KW-1185">Reference proteome</keyword>
<feature type="region of interest" description="Disordered" evidence="1">
    <location>
        <begin position="1"/>
        <end position="24"/>
    </location>
</feature>
<dbReference type="PANTHER" id="PTHR31066">
    <property type="entry name" value="OS05G0427100 PROTEIN-RELATED"/>
    <property type="match status" value="1"/>
</dbReference>
<reference evidence="4" key="1">
    <citation type="journal article" date="2019" name="Gigascience">
        <title>De novo genome assembly of the endangered Acer yangbiense, a plant species with extremely small populations endemic to Yunnan Province, China.</title>
        <authorList>
            <person name="Yang J."/>
            <person name="Wariss H.M."/>
            <person name="Tao L."/>
            <person name="Zhang R."/>
            <person name="Yun Q."/>
            <person name="Hollingsworth P."/>
            <person name="Dao Z."/>
            <person name="Luo G."/>
            <person name="Guo H."/>
            <person name="Ma Y."/>
            <person name="Sun W."/>
        </authorList>
    </citation>
    <scope>NUCLEOTIDE SEQUENCE [LARGE SCALE GENOMIC DNA]</scope>
    <source>
        <strain evidence="4">cv. br00</strain>
    </source>
</reference>
<dbReference type="SUPFAM" id="SSF54277">
    <property type="entry name" value="CAD &amp; PB1 domains"/>
    <property type="match status" value="1"/>
</dbReference>
<name>A0A5N5NQE7_9ROSI</name>
<feature type="compositionally biased region" description="Polar residues" evidence="1">
    <location>
        <begin position="1"/>
        <end position="10"/>
    </location>
</feature>
<dbReference type="EMBL" id="VDCV01000002">
    <property type="protein sequence ID" value="KAB5568791.1"/>
    <property type="molecule type" value="Genomic_DNA"/>
</dbReference>
<dbReference type="PANTHER" id="PTHR31066:SF85">
    <property type="entry name" value="OS02G0809100 PROTEIN"/>
    <property type="match status" value="1"/>
</dbReference>
<evidence type="ECO:0000256" key="1">
    <source>
        <dbReference type="SAM" id="MobiDB-lite"/>
    </source>
</evidence>
<comment type="caution">
    <text evidence="3">The sequence shown here is derived from an EMBL/GenBank/DDBJ whole genome shotgun (WGS) entry which is preliminary data.</text>
</comment>
<protein>
    <recommendedName>
        <fullName evidence="2">PB1 domain-containing protein</fullName>
    </recommendedName>
</protein>
<dbReference type="SMART" id="SM00666">
    <property type="entry name" value="PB1"/>
    <property type="match status" value="1"/>
</dbReference>
<evidence type="ECO:0000259" key="2">
    <source>
        <dbReference type="SMART" id="SM00666"/>
    </source>
</evidence>
<dbReference type="InterPro" id="IPR000270">
    <property type="entry name" value="PB1_dom"/>
</dbReference>
<evidence type="ECO:0000313" key="3">
    <source>
        <dbReference type="EMBL" id="KAB5568791.1"/>
    </source>
</evidence>
<feature type="domain" description="PB1" evidence="2">
    <location>
        <begin position="44"/>
        <end position="134"/>
    </location>
</feature>
<evidence type="ECO:0000313" key="4">
    <source>
        <dbReference type="Proteomes" id="UP000326939"/>
    </source>
</evidence>
<accession>A0A5N5NQE7</accession>
<proteinExistence type="predicted"/>
<dbReference type="InterPro" id="IPR053198">
    <property type="entry name" value="Gynoecium_Dev_Regulator"/>
</dbReference>
<gene>
    <name evidence="3" type="ORF">DKX38_002584</name>
</gene>
<dbReference type="AlphaFoldDB" id="A0A5N5NQE7"/>
<dbReference type="Proteomes" id="UP000326939">
    <property type="component" value="Chromosome 2"/>
</dbReference>
<sequence length="436" mass="47317">METFSHSSYPDSREIEDIHSSDDPQSTYKVKLMCSYDGKIQPRLHDNQLAYIGGDTKILSVDRGIKFSGMVHKLTSLCGGATDIFFKYQLPGEDLDTLISVTNDEDLEHMMIESDRLHRSSAKAAKLRLFLFSLKSFVPSEVKSERQLFVDALFSASMQSLESSSPPAKAAVSAENPDFLFSLDNNTVVPGTKFGDTPPSQPTVPEVVVKDVSAGSECGSEDRNLIGDAYEAFNQRTLDLKRLHIAGNNEQRKSDEASSGGFLGEYYAQKLPEKITPVPPTPVPIGVVIPAVYLHEGHVRPTGCPLTYVGTDQLVYLLQAPALRPVTGQVGQGYYGVQRIVQEVYNPVQQPATGSIQLQKTTTVGGLMQPKVGLAERGYLQIGYDSAGRQVYYTAPYQAVPVATNEAVDCRQGGGAVNQDGKVANGNVTTPQNSCA</sequence>
<feature type="compositionally biased region" description="Basic and acidic residues" evidence="1">
    <location>
        <begin position="11"/>
        <end position="22"/>
    </location>
</feature>